<feature type="domain" description="DUF7694" evidence="1">
    <location>
        <begin position="41"/>
        <end position="104"/>
    </location>
</feature>
<dbReference type="EMBL" id="LR796673">
    <property type="protein sequence ID" value="CAB4159272.1"/>
    <property type="molecule type" value="Genomic_DNA"/>
</dbReference>
<sequence length="116" mass="13036">MFKTPEQYRVTKGRVATPAGALFGAFVVPMPTSKATVKAYVIASNQMGWEHVSVSLDARAPTWAEMCFVKGLFWDDTDWVVQFHPAESDYVNDHPRCLHLWRPVGTSFPTPPKLLV</sequence>
<organism evidence="2">
    <name type="scientific">uncultured Caudovirales phage</name>
    <dbReference type="NCBI Taxonomy" id="2100421"/>
    <lineage>
        <taxon>Viruses</taxon>
        <taxon>Duplodnaviria</taxon>
        <taxon>Heunggongvirae</taxon>
        <taxon>Uroviricota</taxon>
        <taxon>Caudoviricetes</taxon>
        <taxon>Peduoviridae</taxon>
        <taxon>Maltschvirus</taxon>
        <taxon>Maltschvirus maltsch</taxon>
    </lineage>
</organism>
<dbReference type="Pfam" id="PF24746">
    <property type="entry name" value="DUF7694"/>
    <property type="match status" value="1"/>
</dbReference>
<accession>A0A6J5NKN4</accession>
<proteinExistence type="predicted"/>
<gene>
    <name evidence="2" type="ORF">UFOVP703_79</name>
</gene>
<evidence type="ECO:0000259" key="1">
    <source>
        <dbReference type="Pfam" id="PF24746"/>
    </source>
</evidence>
<name>A0A6J5NKN4_9CAUD</name>
<reference evidence="2" key="1">
    <citation type="submission" date="2020-04" db="EMBL/GenBank/DDBJ databases">
        <authorList>
            <person name="Chiriac C."/>
            <person name="Salcher M."/>
            <person name="Ghai R."/>
            <person name="Kavagutti S V."/>
        </authorList>
    </citation>
    <scope>NUCLEOTIDE SEQUENCE</scope>
</reference>
<protein>
    <recommendedName>
        <fullName evidence="1">DUF7694 domain-containing protein</fullName>
    </recommendedName>
</protein>
<dbReference type="InterPro" id="IPR056111">
    <property type="entry name" value="DUF7694"/>
</dbReference>
<evidence type="ECO:0000313" key="2">
    <source>
        <dbReference type="EMBL" id="CAB4159272.1"/>
    </source>
</evidence>